<proteinExistence type="predicted"/>
<organism evidence="2 3">
    <name type="scientific">Clostridium beijerinckii</name>
    <name type="common">Clostridium MP</name>
    <dbReference type="NCBI Taxonomy" id="1520"/>
    <lineage>
        <taxon>Bacteria</taxon>
        <taxon>Bacillati</taxon>
        <taxon>Bacillota</taxon>
        <taxon>Clostridia</taxon>
        <taxon>Eubacteriales</taxon>
        <taxon>Clostridiaceae</taxon>
        <taxon>Clostridium</taxon>
    </lineage>
</organism>
<sequence length="88" mass="10545">MKVWDIKDYRVYQTERFGSGPFFETEEEAIKVALEMLNERITENIAYLERLQQMVEGQEWLIEDYTKKRNKLQKEAKEDGISIDDPIL</sequence>
<evidence type="ECO:0000256" key="1">
    <source>
        <dbReference type="SAM" id="Coils"/>
    </source>
</evidence>
<evidence type="ECO:0000313" key="3">
    <source>
        <dbReference type="Proteomes" id="UP000587880"/>
    </source>
</evidence>
<dbReference type="RefSeq" id="WP_168982861.1">
    <property type="nucleotide sequence ID" value="NZ_JABAGD010000043.1"/>
</dbReference>
<evidence type="ECO:0000313" key="2">
    <source>
        <dbReference type="EMBL" id="NMF06876.1"/>
    </source>
</evidence>
<feature type="coiled-coil region" evidence="1">
    <location>
        <begin position="48"/>
        <end position="75"/>
    </location>
</feature>
<dbReference type="EMBL" id="JABAGD010000043">
    <property type="protein sequence ID" value="NMF06876.1"/>
    <property type="molecule type" value="Genomic_DNA"/>
</dbReference>
<comment type="caution">
    <text evidence="2">The sequence shown here is derived from an EMBL/GenBank/DDBJ whole genome shotgun (WGS) entry which is preliminary data.</text>
</comment>
<name>A0A7X9SRS1_CLOBE</name>
<dbReference type="Proteomes" id="UP000587880">
    <property type="component" value="Unassembled WGS sequence"/>
</dbReference>
<accession>A0A7X9SRS1</accession>
<dbReference type="AlphaFoldDB" id="A0A7X9SRS1"/>
<reference evidence="2 3" key="1">
    <citation type="submission" date="2020-04" db="EMBL/GenBank/DDBJ databases">
        <authorList>
            <person name="Hitch T.C.A."/>
            <person name="Wylensek D."/>
            <person name="Clavel T."/>
        </authorList>
    </citation>
    <scope>NUCLEOTIDE SEQUENCE [LARGE SCALE GENOMIC DNA]</scope>
    <source>
        <strain evidence="2 3">WB01_NA02</strain>
    </source>
</reference>
<protein>
    <submittedName>
        <fullName evidence="2">Uncharacterized protein</fullName>
    </submittedName>
</protein>
<gene>
    <name evidence="2" type="ORF">HF849_19450</name>
</gene>
<keyword evidence="1" id="KW-0175">Coiled coil</keyword>